<feature type="compositionally biased region" description="Basic and acidic residues" evidence="1">
    <location>
        <begin position="270"/>
        <end position="281"/>
    </location>
</feature>
<feature type="region of interest" description="Disordered" evidence="1">
    <location>
        <begin position="230"/>
        <end position="292"/>
    </location>
</feature>
<sequence length="347" mass="38308">MWTINTKYYNADVSIWMAHLHEDFSIGALPAFDHLIALVLVFDISDLSSFVALKDWVSRTDILKFDILLCIGNKVDLLPGHSAHVEYRRRLLKSAESSGTPYTELDSGFSETEGSSLLGDDDTSLEIKRSCLDWCLEHNIEYVEACASNVDFDKCLSVDGDSQGVERLFGALSAYMWPGMILKSGDRITEPSLPEPQELSDEESDFELEYEILSAGSADPWDDTDLGWVSADVPGETSGTKESVPSGKSGTELIGREMLPSSSASQLEGESERKEMPRVDAADDEPEDDKGTAFDFENLEQLMSEIGNVRDSLRLMPDFQRREMAANLAMKMAAMFGDSSGDEGGFD</sequence>
<evidence type="ECO:0000313" key="3">
    <source>
        <dbReference type="RefSeq" id="XP_016487089.1"/>
    </source>
</evidence>
<dbReference type="RefSeq" id="XP_016487089.1">
    <property type="nucleotide sequence ID" value="XM_016631603.2"/>
</dbReference>
<dbReference type="Pfam" id="PF10199">
    <property type="entry name" value="Adaptin_binding"/>
    <property type="match status" value="1"/>
</dbReference>
<reference evidence="3" key="2">
    <citation type="submission" date="2025-08" db="UniProtKB">
        <authorList>
            <consortium name="RefSeq"/>
        </authorList>
    </citation>
    <scope>IDENTIFICATION</scope>
    <source>
        <tissue evidence="3">Leaf</tissue>
    </source>
</reference>
<dbReference type="InterPro" id="IPR027417">
    <property type="entry name" value="P-loop_NTPase"/>
</dbReference>
<reference evidence="2" key="1">
    <citation type="journal article" date="2014" name="Nat. Commun.">
        <title>The tobacco genome sequence and its comparison with those of tomato and potato.</title>
        <authorList>
            <person name="Sierro N."/>
            <person name="Battey J.N."/>
            <person name="Ouadi S."/>
            <person name="Bakaher N."/>
            <person name="Bovet L."/>
            <person name="Willig A."/>
            <person name="Goepfert S."/>
            <person name="Peitsch M.C."/>
            <person name="Ivanov N.V."/>
        </authorList>
    </citation>
    <scope>NUCLEOTIDE SEQUENCE [LARGE SCALE GENOMIC DNA]</scope>
</reference>
<dbReference type="AlphaFoldDB" id="A0A1S4BDW3"/>
<dbReference type="Proteomes" id="UP000790787">
    <property type="component" value="Chromosome 21"/>
</dbReference>
<proteinExistence type="predicted"/>
<name>A0A1S4BDW3_TOBAC</name>
<gene>
    <name evidence="3" type="primary">LOC107807255</name>
</gene>
<dbReference type="InterPro" id="IPR019341">
    <property type="entry name" value="Alpha/Gamma-adaptin-bd_p34"/>
</dbReference>
<keyword evidence="2" id="KW-1185">Reference proteome</keyword>
<dbReference type="Gene3D" id="3.40.50.11960">
    <property type="match status" value="1"/>
</dbReference>
<feature type="region of interest" description="Disordered" evidence="1">
    <location>
        <begin position="98"/>
        <end position="117"/>
    </location>
</feature>
<protein>
    <submittedName>
        <fullName evidence="3">Uncharacterized protein LOC107807255 isoform X2</fullName>
    </submittedName>
    <submittedName>
        <fullName evidence="3">Uncharacterized protein isoform X2</fullName>
    </submittedName>
</protein>
<dbReference type="RefSeq" id="XP_016487089.1">
    <property type="nucleotide sequence ID" value="XM_016631603.1"/>
</dbReference>
<accession>A0A1S4BDW3</accession>
<dbReference type="GeneID" id="107807255"/>
<dbReference type="PANTHER" id="PTHR14659:SF1">
    <property type="entry name" value="ALPHA- AND GAMMA-ADAPTIN-BINDING PROTEIN P34"/>
    <property type="match status" value="1"/>
</dbReference>
<dbReference type="PANTHER" id="PTHR14659">
    <property type="entry name" value="ALPHA- AND GAMMA-ADAPTIN-BINDING PROTEIN P34"/>
    <property type="match status" value="1"/>
</dbReference>
<evidence type="ECO:0000256" key="1">
    <source>
        <dbReference type="SAM" id="MobiDB-lite"/>
    </source>
</evidence>
<organism evidence="2 3">
    <name type="scientific">Nicotiana tabacum</name>
    <name type="common">Common tobacco</name>
    <dbReference type="NCBI Taxonomy" id="4097"/>
    <lineage>
        <taxon>Eukaryota</taxon>
        <taxon>Viridiplantae</taxon>
        <taxon>Streptophyta</taxon>
        <taxon>Embryophyta</taxon>
        <taxon>Tracheophyta</taxon>
        <taxon>Spermatophyta</taxon>
        <taxon>Magnoliopsida</taxon>
        <taxon>eudicotyledons</taxon>
        <taxon>Gunneridae</taxon>
        <taxon>Pentapetalae</taxon>
        <taxon>asterids</taxon>
        <taxon>lamiids</taxon>
        <taxon>Solanales</taxon>
        <taxon>Solanaceae</taxon>
        <taxon>Nicotianoideae</taxon>
        <taxon>Nicotianeae</taxon>
        <taxon>Nicotiana</taxon>
    </lineage>
</organism>
<dbReference type="OrthoDB" id="10261384at2759"/>
<evidence type="ECO:0000313" key="2">
    <source>
        <dbReference type="Proteomes" id="UP000790787"/>
    </source>
</evidence>
<feature type="compositionally biased region" description="Polar residues" evidence="1">
    <location>
        <begin position="237"/>
        <end position="249"/>
    </location>
</feature>
<dbReference type="SUPFAM" id="SSF52540">
    <property type="entry name" value="P-loop containing nucleoside triphosphate hydrolases"/>
    <property type="match status" value="1"/>
</dbReference>